<evidence type="ECO:0000313" key="2">
    <source>
        <dbReference type="Proteomes" id="UP000610931"/>
    </source>
</evidence>
<dbReference type="InterPro" id="IPR029060">
    <property type="entry name" value="PIN-like_dom_sf"/>
</dbReference>
<sequence>MRKIITDTNIWYEITNEKIEKIIENYELIISTIVLNELYTSPNVYKSSSSFRSLKKAIKNILENRERITFIELNPFEFLLKQIFPKYKNESLIEFYLNEFEALIKLDFKTTKANHIERENISGFSDFINKQSVFYEKEINKNLSTKNQFEKSSTLSLTEGLILKYANDNLQHINAKVPIIEKLNANQELLLKVFDGLLRQVSKTGKKIEDNDWIDIFNLTYVGREDLYWTKDKSKELLIVSISLDNYLFEKYYS</sequence>
<dbReference type="Proteomes" id="UP000610931">
    <property type="component" value="Unassembled WGS sequence"/>
</dbReference>
<organism evidence="1 2">
    <name type="scientific">Snuella sedimenti</name>
    <dbReference type="NCBI Taxonomy" id="2798802"/>
    <lineage>
        <taxon>Bacteria</taxon>
        <taxon>Pseudomonadati</taxon>
        <taxon>Bacteroidota</taxon>
        <taxon>Flavobacteriia</taxon>
        <taxon>Flavobacteriales</taxon>
        <taxon>Flavobacteriaceae</taxon>
        <taxon>Snuella</taxon>
    </lineage>
</organism>
<accession>A0A8J7IFD6</accession>
<proteinExistence type="predicted"/>
<gene>
    <name evidence="1" type="ORF">JF259_06400</name>
</gene>
<name>A0A8J7IFD6_9FLAO</name>
<dbReference type="RefSeq" id="WP_199114482.1">
    <property type="nucleotide sequence ID" value="NZ_JAELVQ010000006.1"/>
</dbReference>
<dbReference type="SUPFAM" id="SSF88723">
    <property type="entry name" value="PIN domain-like"/>
    <property type="match status" value="1"/>
</dbReference>
<dbReference type="EMBL" id="JAELVQ010000006">
    <property type="protein sequence ID" value="MBJ6367712.1"/>
    <property type="molecule type" value="Genomic_DNA"/>
</dbReference>
<evidence type="ECO:0008006" key="3">
    <source>
        <dbReference type="Google" id="ProtNLM"/>
    </source>
</evidence>
<comment type="caution">
    <text evidence="1">The sequence shown here is derived from an EMBL/GenBank/DDBJ whole genome shotgun (WGS) entry which is preliminary data.</text>
</comment>
<protein>
    <recommendedName>
        <fullName evidence="3">PIN domain-containing protein</fullName>
    </recommendedName>
</protein>
<dbReference type="AlphaFoldDB" id="A0A8J7IFD6"/>
<keyword evidence="2" id="KW-1185">Reference proteome</keyword>
<evidence type="ECO:0000313" key="1">
    <source>
        <dbReference type="EMBL" id="MBJ6367712.1"/>
    </source>
</evidence>
<reference evidence="1" key="1">
    <citation type="submission" date="2020-12" db="EMBL/GenBank/DDBJ databases">
        <title>Snuella sp. nov., isolated from sediment in Incheon.</title>
        <authorList>
            <person name="Kim W."/>
        </authorList>
    </citation>
    <scope>NUCLEOTIDE SEQUENCE</scope>
    <source>
        <strain evidence="1">CAU 1569</strain>
    </source>
</reference>